<evidence type="ECO:0000256" key="2">
    <source>
        <dbReference type="ARBA" id="ARBA00023002"/>
    </source>
</evidence>
<dbReference type="Proteomes" id="UP000019491">
    <property type="component" value="Unassembled WGS sequence"/>
</dbReference>
<gene>
    <name evidence="6" type="ORF">RW1_049_00420</name>
</gene>
<dbReference type="InterPro" id="IPR016163">
    <property type="entry name" value="Ald_DH_C"/>
</dbReference>
<protein>
    <submittedName>
        <fullName evidence="6">Putative aldehyde dehydrogenase</fullName>
    </submittedName>
</protein>
<dbReference type="InterPro" id="IPR029510">
    <property type="entry name" value="Ald_DH_CS_GLU"/>
</dbReference>
<dbReference type="AlphaFoldDB" id="X0PXL7"/>
<dbReference type="GO" id="GO:0016620">
    <property type="term" value="F:oxidoreductase activity, acting on the aldehyde or oxo group of donors, NAD or NADP as acceptor"/>
    <property type="evidence" value="ECO:0007669"/>
    <property type="project" value="InterPro"/>
</dbReference>
<evidence type="ECO:0000313" key="7">
    <source>
        <dbReference type="Proteomes" id="UP000019491"/>
    </source>
</evidence>
<feature type="domain" description="Aldehyde dehydrogenase" evidence="5">
    <location>
        <begin position="31"/>
        <end position="491"/>
    </location>
</feature>
<dbReference type="Gene3D" id="3.40.309.10">
    <property type="entry name" value="Aldehyde Dehydrogenase, Chain A, domain 2"/>
    <property type="match status" value="1"/>
</dbReference>
<evidence type="ECO:0000256" key="1">
    <source>
        <dbReference type="ARBA" id="ARBA00009986"/>
    </source>
</evidence>
<dbReference type="PANTHER" id="PTHR42804:SF1">
    <property type="entry name" value="ALDEHYDE DEHYDROGENASE-RELATED"/>
    <property type="match status" value="1"/>
</dbReference>
<sequence length="496" mass="52093">MAEETGTTLTRPGTDVWSNLSLLIDGQLTEGRGDRIDVIDPATEEVVASVGAADKAQAALAVASARAAFETGPWASASPAERGALITRIADGIEKRRDEFVNTIVTELGAPISATGPLQVDWPIKHLREYAQAALAERGEVLGRHTDPAPSQSVVEYRPVGVVAAIAAYNYPVLLLVHKLGAALAAGCTVVAIPSPRTPLSTLLLAEVLRDADVPAGVVNVVVGEADIARAVTENPGVDKIAFTGSVAVGEQVMRQAAAGVRGVVLELGGKSPAILLPGTDLVSVVPGVHQRYSRNGGQACAAPTRILVHESQWDEFLEISRKAYESIPVGDPWDSTTIVGPMITEAHRDRVEQYIQEAVNGGAVIAAGGGRPHTESGWYVNPALVINVKNTDRICQEEIFGPVATAMPYSTVDEAVQIANQSKYGLHAYLFGPDSVAAREIAPRLRAGTVSVNGGGGLRADAPMGGFGVSGVGREIGSWGIHEYMEPQHIQWACD</sequence>
<dbReference type="Pfam" id="PF00171">
    <property type="entry name" value="Aldedh"/>
    <property type="match status" value="1"/>
</dbReference>
<dbReference type="Gene3D" id="3.40.605.10">
    <property type="entry name" value="Aldehyde Dehydrogenase, Chain A, domain 1"/>
    <property type="match status" value="1"/>
</dbReference>
<dbReference type="RefSeq" id="WP_052033487.1">
    <property type="nucleotide sequence ID" value="NZ_BAWF01000049.1"/>
</dbReference>
<accession>X0PXL7</accession>
<dbReference type="FunFam" id="3.40.605.10:FF:000007">
    <property type="entry name" value="NAD/NADP-dependent betaine aldehyde dehydrogenase"/>
    <property type="match status" value="1"/>
</dbReference>
<evidence type="ECO:0000256" key="3">
    <source>
        <dbReference type="PROSITE-ProRule" id="PRU10007"/>
    </source>
</evidence>
<evidence type="ECO:0000256" key="4">
    <source>
        <dbReference type="RuleBase" id="RU003345"/>
    </source>
</evidence>
<feature type="active site" evidence="3">
    <location>
        <position position="267"/>
    </location>
</feature>
<keyword evidence="2 4" id="KW-0560">Oxidoreductase</keyword>
<evidence type="ECO:0000313" key="6">
    <source>
        <dbReference type="EMBL" id="GAF48133.1"/>
    </source>
</evidence>
<dbReference type="OrthoDB" id="6882680at2"/>
<name>X0PXL7_RHOWR</name>
<dbReference type="InterPro" id="IPR016162">
    <property type="entry name" value="Ald_DH_N"/>
</dbReference>
<dbReference type="EMBL" id="BAWF01000049">
    <property type="protein sequence ID" value="GAF48133.1"/>
    <property type="molecule type" value="Genomic_DNA"/>
</dbReference>
<comment type="caution">
    <text evidence="6">The sequence shown here is derived from an EMBL/GenBank/DDBJ whole genome shotgun (WGS) entry which is preliminary data.</text>
</comment>
<comment type="similarity">
    <text evidence="1 4">Belongs to the aldehyde dehydrogenase family.</text>
</comment>
<dbReference type="InterPro" id="IPR016161">
    <property type="entry name" value="Ald_DH/histidinol_DH"/>
</dbReference>
<organism evidence="6 7">
    <name type="scientific">Rhodococcus wratislaviensis NBRC 100605</name>
    <dbReference type="NCBI Taxonomy" id="1219028"/>
    <lineage>
        <taxon>Bacteria</taxon>
        <taxon>Bacillati</taxon>
        <taxon>Actinomycetota</taxon>
        <taxon>Actinomycetes</taxon>
        <taxon>Mycobacteriales</taxon>
        <taxon>Nocardiaceae</taxon>
        <taxon>Rhodococcus</taxon>
    </lineage>
</organism>
<dbReference type="PROSITE" id="PS00687">
    <property type="entry name" value="ALDEHYDE_DEHYDR_GLU"/>
    <property type="match status" value="1"/>
</dbReference>
<proteinExistence type="inferred from homology"/>
<evidence type="ECO:0000259" key="5">
    <source>
        <dbReference type="Pfam" id="PF00171"/>
    </source>
</evidence>
<reference evidence="6 7" key="1">
    <citation type="submission" date="2014-02" db="EMBL/GenBank/DDBJ databases">
        <title>Whole genome shotgun sequence of Rhodococcus wratislaviensis NBRC 100605.</title>
        <authorList>
            <person name="Hosoyama A."/>
            <person name="Tsuchikane K."/>
            <person name="Yoshida I."/>
            <person name="Ohji S."/>
            <person name="Ichikawa N."/>
            <person name="Yamazoe A."/>
            <person name="Fujita N."/>
        </authorList>
    </citation>
    <scope>NUCLEOTIDE SEQUENCE [LARGE SCALE GENOMIC DNA]</scope>
    <source>
        <strain evidence="6 7">NBRC 100605</strain>
    </source>
</reference>
<dbReference type="SUPFAM" id="SSF53720">
    <property type="entry name" value="ALDH-like"/>
    <property type="match status" value="1"/>
</dbReference>
<dbReference type="PANTHER" id="PTHR42804">
    <property type="entry name" value="ALDEHYDE DEHYDROGENASE"/>
    <property type="match status" value="1"/>
</dbReference>
<keyword evidence="7" id="KW-1185">Reference proteome</keyword>
<dbReference type="InterPro" id="IPR015590">
    <property type="entry name" value="Aldehyde_DH_dom"/>
</dbReference>